<comment type="caution">
    <text evidence="1">The sequence shown here is derived from an EMBL/GenBank/DDBJ whole genome shotgun (WGS) entry which is preliminary data.</text>
</comment>
<reference evidence="1" key="1">
    <citation type="journal article" date="2015" name="Nature">
        <title>Complex archaea that bridge the gap between prokaryotes and eukaryotes.</title>
        <authorList>
            <person name="Spang A."/>
            <person name="Saw J.H."/>
            <person name="Jorgensen S.L."/>
            <person name="Zaremba-Niedzwiedzka K."/>
            <person name="Martijn J."/>
            <person name="Lind A.E."/>
            <person name="van Eijk R."/>
            <person name="Schleper C."/>
            <person name="Guy L."/>
            <person name="Ettema T.J."/>
        </authorList>
    </citation>
    <scope>NUCLEOTIDE SEQUENCE</scope>
</reference>
<gene>
    <name evidence="1" type="ORF">LCGC14_0088650</name>
</gene>
<dbReference type="AlphaFoldDB" id="A0A0F9VFT1"/>
<proteinExistence type="predicted"/>
<dbReference type="EMBL" id="LAZR01000024">
    <property type="protein sequence ID" value="KKO03976.1"/>
    <property type="molecule type" value="Genomic_DNA"/>
</dbReference>
<sequence>MADLHIEDFHQDVARILVALYNRFPQPAALFVSDLIGEHEPDAFGVPAPRQLACFGAMVWLADEGFLRYSDTIRQEAIDQACLSERAFVLLSKTDPEQRDPSLPASIARQRATLAQRLRDALSSGSSSHLYDTVQYCFLPRDK</sequence>
<protein>
    <submittedName>
        <fullName evidence="1">Uncharacterized protein</fullName>
    </submittedName>
</protein>
<name>A0A0F9VFT1_9ZZZZ</name>
<organism evidence="1">
    <name type="scientific">marine sediment metagenome</name>
    <dbReference type="NCBI Taxonomy" id="412755"/>
    <lineage>
        <taxon>unclassified sequences</taxon>
        <taxon>metagenomes</taxon>
        <taxon>ecological metagenomes</taxon>
    </lineage>
</organism>
<evidence type="ECO:0000313" key="1">
    <source>
        <dbReference type="EMBL" id="KKO03976.1"/>
    </source>
</evidence>
<accession>A0A0F9VFT1</accession>